<feature type="domain" description="CN hydrolase" evidence="2">
    <location>
        <begin position="33"/>
        <end position="274"/>
    </location>
</feature>
<reference evidence="3" key="1">
    <citation type="journal article" date="2014" name="Genome Biol. Evol.">
        <title>Pangenome evidence for extensive interdomain horizontal transfer affecting lineage core and shell genes in uncultured planktonic thaumarchaeota and euryarchaeota.</title>
        <authorList>
            <person name="Deschamps P."/>
            <person name="Zivanovic Y."/>
            <person name="Moreira D."/>
            <person name="Rodriguez-Valera F."/>
            <person name="Lopez-Garcia P."/>
        </authorList>
    </citation>
    <scope>NUCLEOTIDE SEQUENCE</scope>
</reference>
<dbReference type="PROSITE" id="PS50263">
    <property type="entry name" value="CN_HYDROLASE"/>
    <property type="match status" value="1"/>
</dbReference>
<dbReference type="PANTHER" id="PTHR23088:SF27">
    <property type="entry name" value="DEAMINATED GLUTATHIONE AMIDASE"/>
    <property type="match status" value="1"/>
</dbReference>
<dbReference type="InterPro" id="IPR036526">
    <property type="entry name" value="C-N_Hydrolase_sf"/>
</dbReference>
<dbReference type="EMBL" id="KF900896">
    <property type="protein sequence ID" value="AIF10621.1"/>
    <property type="molecule type" value="Genomic_DNA"/>
</dbReference>
<keyword evidence="1" id="KW-0472">Membrane</keyword>
<dbReference type="AlphaFoldDB" id="A0A075H376"/>
<feature type="transmembrane region" description="Helical" evidence="1">
    <location>
        <begin position="21"/>
        <end position="40"/>
    </location>
</feature>
<keyword evidence="3" id="KW-0012">Acyltransferase</keyword>
<accession>A0A075H376</accession>
<dbReference type="Pfam" id="PF00795">
    <property type="entry name" value="CN_hydrolase"/>
    <property type="match status" value="1"/>
</dbReference>
<dbReference type="PANTHER" id="PTHR23088">
    <property type="entry name" value="NITRILASE-RELATED"/>
    <property type="match status" value="1"/>
</dbReference>
<keyword evidence="1" id="KW-1133">Transmembrane helix</keyword>
<keyword evidence="1" id="KW-0812">Transmembrane</keyword>
<dbReference type="GO" id="GO:0016746">
    <property type="term" value="F:acyltransferase activity"/>
    <property type="evidence" value="ECO:0007669"/>
    <property type="project" value="UniProtKB-KW"/>
</dbReference>
<dbReference type="InterPro" id="IPR001110">
    <property type="entry name" value="UPF0012_CS"/>
</dbReference>
<keyword evidence="3" id="KW-0449">Lipoprotein</keyword>
<evidence type="ECO:0000313" key="3">
    <source>
        <dbReference type="EMBL" id="AIF10621.1"/>
    </source>
</evidence>
<dbReference type="InterPro" id="IPR003010">
    <property type="entry name" value="C-N_Hydrolase"/>
</dbReference>
<evidence type="ECO:0000259" key="2">
    <source>
        <dbReference type="PROSITE" id="PS50263"/>
    </source>
</evidence>
<evidence type="ECO:0000256" key="1">
    <source>
        <dbReference type="SAM" id="Phobius"/>
    </source>
</evidence>
<dbReference type="SUPFAM" id="SSF56317">
    <property type="entry name" value="Carbon-nitrogen hydrolase"/>
    <property type="match status" value="1"/>
</dbReference>
<proteinExistence type="predicted"/>
<dbReference type="Gene3D" id="3.60.110.10">
    <property type="entry name" value="Carbon-nitrogen hydrolase"/>
    <property type="match status" value="1"/>
</dbReference>
<keyword evidence="3" id="KW-0808">Transferase</keyword>
<protein>
    <submittedName>
        <fullName evidence="3">Nitrilase/cyanide hydratase and apolipoprotein N-acyltransferase</fullName>
    </submittedName>
</protein>
<dbReference type="CDD" id="cd07581">
    <property type="entry name" value="nitrilase_3"/>
    <property type="match status" value="1"/>
</dbReference>
<name>A0A075H376_9ARCH</name>
<sequence>MWSLKRIQKRIGLKQEANSNYLFILINVMTPMSKIAIVQFKASTDKTKNLPKILRYIQQAARNHADLCAFPEYMMFFTPASQSAKQVAQQAETINGKFVSTISECARQNSIIVVGTMLEKSKKKDRVYDTSFIVNKSGKIIGKYRKTHLYDALGFKESAKMVAGKTIPLPTKTSVGKLGMIICYDLRFPELARALASSGSEILIAPSAWVNGPMKEEHWFTLNKSRAMENGCYVIAPDHLGHIYAGRSLAVDPYGRILLDMKKRQGIGYVNISISVVKSIRKKLPLLKNRRTDLYSNFRL</sequence>
<organism evidence="3">
    <name type="scientific">uncultured marine thaumarchaeote KM3_46_G12</name>
    <dbReference type="NCBI Taxonomy" id="1456162"/>
    <lineage>
        <taxon>Archaea</taxon>
        <taxon>Nitrososphaerota</taxon>
        <taxon>environmental samples</taxon>
    </lineage>
</organism>
<dbReference type="PROSITE" id="PS01227">
    <property type="entry name" value="UPF0012"/>
    <property type="match status" value="1"/>
</dbReference>